<dbReference type="PANTHER" id="PTHR12213">
    <property type="entry name" value="CORRINOID ADENOSYLTRANSFERASE"/>
    <property type="match status" value="1"/>
</dbReference>
<comment type="pathway">
    <text evidence="6">Cofactor biosynthesis; adenosylcobalamin biosynthesis; adenosylcobalamin from cob(II)yrinate a,c-diamide: step 2/7.</text>
</comment>
<keyword evidence="4 6" id="KW-0547">Nucleotide-binding</keyword>
<dbReference type="RefSeq" id="WP_036865856.1">
    <property type="nucleotide sequence ID" value="NZ_JRNQ01000004.1"/>
</dbReference>
<keyword evidence="3 6" id="KW-0808">Transferase</keyword>
<feature type="coiled-coil region" evidence="7">
    <location>
        <begin position="74"/>
        <end position="101"/>
    </location>
</feature>
<evidence type="ECO:0000256" key="3">
    <source>
        <dbReference type="ARBA" id="ARBA00022679"/>
    </source>
</evidence>
<dbReference type="Pfam" id="PF01923">
    <property type="entry name" value="Cob_adeno_trans"/>
    <property type="match status" value="1"/>
</dbReference>
<keyword evidence="5 6" id="KW-0067">ATP-binding</keyword>
<reference evidence="9 10" key="1">
    <citation type="submission" date="2014-07" db="EMBL/GenBank/DDBJ databases">
        <authorList>
            <person name="McCorrison J."/>
            <person name="Sanka R."/>
            <person name="Torralba M."/>
            <person name="Gillis M."/>
            <person name="Haft D.H."/>
            <person name="Methe B."/>
            <person name="Sutton G."/>
            <person name="Nelson K.E."/>
        </authorList>
    </citation>
    <scope>NUCLEOTIDE SEQUENCE [LARGE SCALE GENOMIC DNA]</scope>
    <source>
        <strain evidence="9 10">DNF00320</strain>
    </source>
</reference>
<comment type="subunit">
    <text evidence="2">Homotrimer.</text>
</comment>
<dbReference type="InterPro" id="IPR029499">
    <property type="entry name" value="PduO-typ"/>
</dbReference>
<keyword evidence="7" id="KW-0175">Coiled coil</keyword>
<dbReference type="GO" id="GO:0008817">
    <property type="term" value="F:corrinoid adenosyltransferase activity"/>
    <property type="evidence" value="ECO:0007669"/>
    <property type="project" value="UniProtKB-UniRule"/>
</dbReference>
<dbReference type="GO" id="GO:0009236">
    <property type="term" value="P:cobalamin biosynthetic process"/>
    <property type="evidence" value="ECO:0007669"/>
    <property type="project" value="UniProtKB-UniRule"/>
</dbReference>
<sequence length="181" mass="20649">MKIYTKTGDAGKTSLIGNTKVDKDDIRVEAYGNIDELNSHIGLLISTAGITDEIGDFLHHVQGNLFLLSSLMASEKYNEKYEIDATEIEKVEEEIDRLTAMLPKKFSFVYPGGNLASSESHICRTVCRRAERRVVTMSRTMNAGMNTLPYLNRLSDYFFTLARYINYRDNVDEKKWEISCK</sequence>
<dbReference type="InterPro" id="IPR016030">
    <property type="entry name" value="CblAdoTrfase-like"/>
</dbReference>
<dbReference type="FunFam" id="1.20.1200.10:FF:000001">
    <property type="entry name" value="Cob(I)yrinic acid a,c-diamide adenosyltransferase"/>
    <property type="match status" value="1"/>
</dbReference>
<dbReference type="Gene3D" id="1.20.1200.10">
    <property type="entry name" value="Cobalamin adenosyltransferase-like"/>
    <property type="match status" value="1"/>
</dbReference>
<accession>A0A096BSS1</accession>
<evidence type="ECO:0000256" key="5">
    <source>
        <dbReference type="ARBA" id="ARBA00022840"/>
    </source>
</evidence>
<comment type="catalytic activity">
    <reaction evidence="6">
        <text>2 cob(II)alamin + reduced [electron-transfer flavoprotein] + 2 ATP = 2 adenosylcob(III)alamin + 2 triphosphate + oxidized [electron-transfer flavoprotein] + 3 H(+)</text>
        <dbReference type="Rhea" id="RHEA:28671"/>
        <dbReference type="Rhea" id="RHEA-COMP:10685"/>
        <dbReference type="Rhea" id="RHEA-COMP:10686"/>
        <dbReference type="ChEBI" id="CHEBI:15378"/>
        <dbReference type="ChEBI" id="CHEBI:16304"/>
        <dbReference type="ChEBI" id="CHEBI:18036"/>
        <dbReference type="ChEBI" id="CHEBI:18408"/>
        <dbReference type="ChEBI" id="CHEBI:30616"/>
        <dbReference type="ChEBI" id="CHEBI:57692"/>
        <dbReference type="ChEBI" id="CHEBI:58307"/>
        <dbReference type="EC" id="2.5.1.17"/>
    </reaction>
</comment>
<organism evidence="9 10">
    <name type="scientific">Prevotella bivia DNF00320</name>
    <dbReference type="NCBI Taxonomy" id="1401068"/>
    <lineage>
        <taxon>Bacteria</taxon>
        <taxon>Pseudomonadati</taxon>
        <taxon>Bacteroidota</taxon>
        <taxon>Bacteroidia</taxon>
        <taxon>Bacteroidales</taxon>
        <taxon>Prevotellaceae</taxon>
        <taxon>Prevotella</taxon>
    </lineage>
</organism>
<dbReference type="EC" id="2.5.1.17" evidence="6"/>
<evidence type="ECO:0000256" key="1">
    <source>
        <dbReference type="ARBA" id="ARBA00007487"/>
    </source>
</evidence>
<dbReference type="Proteomes" id="UP000029525">
    <property type="component" value="Unassembled WGS sequence"/>
</dbReference>
<feature type="domain" description="Cobalamin adenosyltransferase-like" evidence="8">
    <location>
        <begin position="3"/>
        <end position="165"/>
    </location>
</feature>
<comment type="similarity">
    <text evidence="1 6">Belongs to the Cob(I)alamin adenosyltransferase family.</text>
</comment>
<dbReference type="GO" id="GO:0005524">
    <property type="term" value="F:ATP binding"/>
    <property type="evidence" value="ECO:0007669"/>
    <property type="project" value="UniProtKB-UniRule"/>
</dbReference>
<evidence type="ECO:0000256" key="2">
    <source>
        <dbReference type="ARBA" id="ARBA00011233"/>
    </source>
</evidence>
<evidence type="ECO:0000256" key="7">
    <source>
        <dbReference type="SAM" id="Coils"/>
    </source>
</evidence>
<comment type="caution">
    <text evidence="9">The sequence shown here is derived from an EMBL/GenBank/DDBJ whole genome shotgun (WGS) entry which is preliminary data.</text>
</comment>
<evidence type="ECO:0000256" key="4">
    <source>
        <dbReference type="ARBA" id="ARBA00022741"/>
    </source>
</evidence>
<evidence type="ECO:0000313" key="10">
    <source>
        <dbReference type="Proteomes" id="UP000029525"/>
    </source>
</evidence>
<name>A0A096BSS1_9BACT</name>
<proteinExistence type="inferred from homology"/>
<dbReference type="NCBIfam" id="TIGR00636">
    <property type="entry name" value="PduO_Nterm"/>
    <property type="match status" value="1"/>
</dbReference>
<keyword evidence="6" id="KW-0169">Cobalamin biosynthesis</keyword>
<protein>
    <recommendedName>
        <fullName evidence="6">Corrinoid adenosyltransferase</fullName>
        <ecNumber evidence="6">2.5.1.17</ecNumber>
    </recommendedName>
    <alternativeName>
        <fullName evidence="6">Cob(II)alamin adenosyltransferase</fullName>
    </alternativeName>
    <alternativeName>
        <fullName evidence="6">Cob(II)yrinic acid a,c-diamide adenosyltransferase</fullName>
    </alternativeName>
    <alternativeName>
        <fullName evidence="6">Cobinamide/cobalamin adenosyltransferase</fullName>
    </alternativeName>
</protein>
<dbReference type="EMBL" id="JRNQ01000004">
    <property type="protein sequence ID" value="KGF45737.1"/>
    <property type="molecule type" value="Genomic_DNA"/>
</dbReference>
<dbReference type="UniPathway" id="UPA00148">
    <property type="reaction ID" value="UER00233"/>
</dbReference>
<dbReference type="InterPro" id="IPR036451">
    <property type="entry name" value="CblAdoTrfase-like_sf"/>
</dbReference>
<gene>
    <name evidence="9" type="ORF">HMPREF0647_01090</name>
</gene>
<dbReference type="OrthoDB" id="9778896at2"/>
<dbReference type="PANTHER" id="PTHR12213:SF0">
    <property type="entry name" value="CORRINOID ADENOSYLTRANSFERASE MMAB"/>
    <property type="match status" value="1"/>
</dbReference>
<dbReference type="SUPFAM" id="SSF89028">
    <property type="entry name" value="Cobalamin adenosyltransferase-like"/>
    <property type="match status" value="1"/>
</dbReference>
<evidence type="ECO:0000313" key="9">
    <source>
        <dbReference type="EMBL" id="KGF45737.1"/>
    </source>
</evidence>
<comment type="catalytic activity">
    <reaction evidence="6">
        <text>2 cob(II)yrinate a,c diamide + reduced [electron-transfer flavoprotein] + 2 ATP = 2 adenosylcob(III)yrinate a,c-diamide + 2 triphosphate + oxidized [electron-transfer flavoprotein] + 3 H(+)</text>
        <dbReference type="Rhea" id="RHEA:11528"/>
        <dbReference type="Rhea" id="RHEA-COMP:10685"/>
        <dbReference type="Rhea" id="RHEA-COMP:10686"/>
        <dbReference type="ChEBI" id="CHEBI:15378"/>
        <dbReference type="ChEBI" id="CHEBI:18036"/>
        <dbReference type="ChEBI" id="CHEBI:30616"/>
        <dbReference type="ChEBI" id="CHEBI:57692"/>
        <dbReference type="ChEBI" id="CHEBI:58307"/>
        <dbReference type="ChEBI" id="CHEBI:58503"/>
        <dbReference type="ChEBI" id="CHEBI:58537"/>
        <dbReference type="EC" id="2.5.1.17"/>
    </reaction>
</comment>
<evidence type="ECO:0000256" key="6">
    <source>
        <dbReference type="RuleBase" id="RU366026"/>
    </source>
</evidence>
<dbReference type="AlphaFoldDB" id="A0A096BSS1"/>
<evidence type="ECO:0000259" key="8">
    <source>
        <dbReference type="Pfam" id="PF01923"/>
    </source>
</evidence>